<proteinExistence type="predicted"/>
<evidence type="ECO:0000256" key="2">
    <source>
        <dbReference type="SAM" id="Phobius"/>
    </source>
</evidence>
<feature type="transmembrane region" description="Helical" evidence="2">
    <location>
        <begin position="343"/>
        <end position="368"/>
    </location>
</feature>
<comment type="caution">
    <text evidence="3">The sequence shown here is derived from an EMBL/GenBank/DDBJ whole genome shotgun (WGS) entry which is preliminary data.</text>
</comment>
<keyword evidence="2" id="KW-0472">Membrane</keyword>
<organism evidence="3 4">
    <name type="scientific">Culex pipiens pipiens</name>
    <name type="common">Northern house mosquito</name>
    <dbReference type="NCBI Taxonomy" id="38569"/>
    <lineage>
        <taxon>Eukaryota</taxon>
        <taxon>Metazoa</taxon>
        <taxon>Ecdysozoa</taxon>
        <taxon>Arthropoda</taxon>
        <taxon>Hexapoda</taxon>
        <taxon>Insecta</taxon>
        <taxon>Pterygota</taxon>
        <taxon>Neoptera</taxon>
        <taxon>Endopterygota</taxon>
        <taxon>Diptera</taxon>
        <taxon>Nematocera</taxon>
        <taxon>Culicoidea</taxon>
        <taxon>Culicidae</taxon>
        <taxon>Culicinae</taxon>
        <taxon>Culicini</taxon>
        <taxon>Culex</taxon>
        <taxon>Culex</taxon>
    </lineage>
</organism>
<evidence type="ECO:0000313" key="4">
    <source>
        <dbReference type="Proteomes" id="UP001562425"/>
    </source>
</evidence>
<protein>
    <submittedName>
        <fullName evidence="3">Uncharacterized protein</fullName>
    </submittedName>
</protein>
<dbReference type="AlphaFoldDB" id="A0ABD1DXP3"/>
<accession>A0ABD1DXP3</accession>
<feature type="compositionally biased region" description="Low complexity" evidence="1">
    <location>
        <begin position="150"/>
        <end position="180"/>
    </location>
</feature>
<feature type="non-terminal residue" evidence="3">
    <location>
        <position position="408"/>
    </location>
</feature>
<feature type="region of interest" description="Disordered" evidence="1">
    <location>
        <begin position="46"/>
        <end position="180"/>
    </location>
</feature>
<keyword evidence="2" id="KW-0812">Transmembrane</keyword>
<name>A0ABD1DXP3_CULPP</name>
<feature type="compositionally biased region" description="Basic and acidic residues" evidence="1">
    <location>
        <begin position="134"/>
        <end position="148"/>
    </location>
</feature>
<keyword evidence="2" id="KW-1133">Transmembrane helix</keyword>
<reference evidence="3 4" key="1">
    <citation type="submission" date="2024-05" db="EMBL/GenBank/DDBJ databases">
        <title>Culex pipiens pipiens assembly and annotation.</title>
        <authorList>
            <person name="Alout H."/>
            <person name="Durand T."/>
        </authorList>
    </citation>
    <scope>NUCLEOTIDE SEQUENCE [LARGE SCALE GENOMIC DNA]</scope>
    <source>
        <strain evidence="3">HA-2024</strain>
        <tissue evidence="3">Whole body</tissue>
    </source>
</reference>
<feature type="compositionally biased region" description="Low complexity" evidence="1">
    <location>
        <begin position="51"/>
        <end position="133"/>
    </location>
</feature>
<dbReference type="EMBL" id="JBEHCU010002129">
    <property type="protein sequence ID" value="KAL1403064.1"/>
    <property type="molecule type" value="Genomic_DNA"/>
</dbReference>
<sequence length="408" mass="47172">MSTEGSIAIEYLTVFNPLVLEEFCMQLDEFYSDYYEKDYHAENNINYHYGSPNNNNHNRSSNNHNNNYNRSSNDYDNNYNRSSNNDDNNRSSNNYNNNYNRSPNNDNNNRSSNNDNNNRSSNNDYNNRSSNNDDNNRSSNNDDNHKSSENYNNNKGSNNDDNNNRTTNNDDVNNNNNRNFNNINYKICNKNNRDSNKYYSGVSNYLGTNFDSSNISIDILPSRDYYNSAINNRKHNRINPGAVYSDHIVNPTYPNYNAKNNSDKPYCGGNLNRCLHDASAYSDKLINTSYENAYDYVADNQLDFYDFPTTTWIVTTPQPTQLGTVRPSLLFYRDPAAYNESKAIWSSLTGIFLMLLVLFAALGVYWYVTRQHKAIPIGRELELSEVQPSEDFSSRSIHQHVNPFAQRN</sequence>
<dbReference type="Proteomes" id="UP001562425">
    <property type="component" value="Unassembled WGS sequence"/>
</dbReference>
<evidence type="ECO:0000256" key="1">
    <source>
        <dbReference type="SAM" id="MobiDB-lite"/>
    </source>
</evidence>
<evidence type="ECO:0000313" key="3">
    <source>
        <dbReference type="EMBL" id="KAL1403064.1"/>
    </source>
</evidence>
<gene>
    <name evidence="3" type="ORF">pipiens_005820</name>
</gene>
<keyword evidence="4" id="KW-1185">Reference proteome</keyword>